<feature type="domain" description="Carboxylesterase type B" evidence="4">
    <location>
        <begin position="32"/>
        <end position="373"/>
    </location>
</feature>
<evidence type="ECO:0000313" key="5">
    <source>
        <dbReference type="EMBL" id="KAL0945396.1"/>
    </source>
</evidence>
<evidence type="ECO:0000259" key="4">
    <source>
        <dbReference type="Pfam" id="PF00135"/>
    </source>
</evidence>
<keyword evidence="3" id="KW-0732">Signal</keyword>
<gene>
    <name evidence="5" type="ORF">HGRIS_000890</name>
</gene>
<dbReference type="PROSITE" id="PS00122">
    <property type="entry name" value="CARBOXYLESTERASE_B_1"/>
    <property type="match status" value="1"/>
</dbReference>
<evidence type="ECO:0000256" key="2">
    <source>
        <dbReference type="ARBA" id="ARBA00022801"/>
    </source>
</evidence>
<protein>
    <recommendedName>
        <fullName evidence="3">Carboxylic ester hydrolase</fullName>
        <ecNumber evidence="3">3.1.1.-</ecNumber>
    </recommendedName>
</protein>
<dbReference type="InterPro" id="IPR019826">
    <property type="entry name" value="Carboxylesterase_B_AS"/>
</dbReference>
<organism evidence="5 6">
    <name type="scientific">Hohenbuehelia grisea</name>
    <dbReference type="NCBI Taxonomy" id="104357"/>
    <lineage>
        <taxon>Eukaryota</taxon>
        <taxon>Fungi</taxon>
        <taxon>Dikarya</taxon>
        <taxon>Basidiomycota</taxon>
        <taxon>Agaricomycotina</taxon>
        <taxon>Agaricomycetes</taxon>
        <taxon>Agaricomycetidae</taxon>
        <taxon>Agaricales</taxon>
        <taxon>Pleurotineae</taxon>
        <taxon>Pleurotaceae</taxon>
        <taxon>Hohenbuehelia</taxon>
    </lineage>
</organism>
<evidence type="ECO:0000256" key="3">
    <source>
        <dbReference type="RuleBase" id="RU361235"/>
    </source>
</evidence>
<dbReference type="EC" id="3.1.1.-" evidence="3"/>
<dbReference type="SUPFAM" id="SSF53474">
    <property type="entry name" value="alpha/beta-Hydrolases"/>
    <property type="match status" value="1"/>
</dbReference>
<dbReference type="Gene3D" id="3.40.50.1820">
    <property type="entry name" value="alpha/beta hydrolase"/>
    <property type="match status" value="1"/>
</dbReference>
<keyword evidence="2 3" id="KW-0378">Hydrolase</keyword>
<feature type="chain" id="PRO_5045007606" description="Carboxylic ester hydrolase" evidence="3">
    <location>
        <begin position="24"/>
        <end position="432"/>
    </location>
</feature>
<comment type="caution">
    <text evidence="5">The sequence shown here is derived from an EMBL/GenBank/DDBJ whole genome shotgun (WGS) entry which is preliminary data.</text>
</comment>
<dbReference type="InterPro" id="IPR019819">
    <property type="entry name" value="Carboxylesterase_B_CS"/>
</dbReference>
<accession>A0ABR3IQ18</accession>
<dbReference type="EMBL" id="JASNQZ010000018">
    <property type="protein sequence ID" value="KAL0945396.1"/>
    <property type="molecule type" value="Genomic_DNA"/>
</dbReference>
<keyword evidence="6" id="KW-1185">Reference proteome</keyword>
<sequence>MYSATWPTTLAALALCSIHVARAESVDPSSVPVVNLGYAKYQGVFDRSTNVTSYLGMSFAAPPLGDLRWREPQAPRQTNGVQQADTEPPSCLQVPAFGNSPVNPLCNGTNVSSTPVTISDGVAVESEDCLFLDVFFPGPEVPRKKLPVVVHIHGGGYILGNVSVQSGLDLVVDADHGVVSVLMQYRLGFFGFLAGKEVKRNGALNAGLLDQEFALKWVQKHIDKFGGDPSKVTIYGESAGAGSVIQHIVAHGGRTNPPLFRAAITGSTFLPSQYKYDDTVPEALYKAFVSQSGCSSAVDTLACLRTTDISILQDANHNITLTGYFGTFTSSPVIDGTFITRSPVEILQRGVFNGRQLLSSVTSHEGDFFVDQNQTLTVKEYALNLFPQFSDRDGSDVERTYSGLGNSVEQINLIYGECRWHITLWVDVSYRR</sequence>
<proteinExistence type="inferred from homology"/>
<dbReference type="InterPro" id="IPR029058">
    <property type="entry name" value="AB_hydrolase_fold"/>
</dbReference>
<dbReference type="InterPro" id="IPR002018">
    <property type="entry name" value="CarbesteraseB"/>
</dbReference>
<evidence type="ECO:0000256" key="1">
    <source>
        <dbReference type="ARBA" id="ARBA00005964"/>
    </source>
</evidence>
<name>A0ABR3IQ18_9AGAR</name>
<dbReference type="Pfam" id="PF00135">
    <property type="entry name" value="COesterase"/>
    <property type="match status" value="1"/>
</dbReference>
<feature type="signal peptide" evidence="3">
    <location>
        <begin position="1"/>
        <end position="23"/>
    </location>
</feature>
<reference evidence="6" key="1">
    <citation type="submission" date="2024-06" db="EMBL/GenBank/DDBJ databases">
        <title>Multi-omics analyses provide insights into the biosynthesis of the anticancer antibiotic pleurotin in Hohenbuehelia grisea.</title>
        <authorList>
            <person name="Weaver J.A."/>
            <person name="Alberti F."/>
        </authorList>
    </citation>
    <scope>NUCLEOTIDE SEQUENCE [LARGE SCALE GENOMIC DNA]</scope>
    <source>
        <strain evidence="6">T-177</strain>
    </source>
</reference>
<dbReference type="Proteomes" id="UP001556367">
    <property type="component" value="Unassembled WGS sequence"/>
</dbReference>
<dbReference type="PROSITE" id="PS00941">
    <property type="entry name" value="CARBOXYLESTERASE_B_2"/>
    <property type="match status" value="1"/>
</dbReference>
<comment type="similarity">
    <text evidence="1 3">Belongs to the type-B carboxylesterase/lipase family.</text>
</comment>
<dbReference type="PANTHER" id="PTHR11559">
    <property type="entry name" value="CARBOXYLESTERASE"/>
    <property type="match status" value="1"/>
</dbReference>
<evidence type="ECO:0000313" key="6">
    <source>
        <dbReference type="Proteomes" id="UP001556367"/>
    </source>
</evidence>
<dbReference type="InterPro" id="IPR050309">
    <property type="entry name" value="Type-B_Carboxylest/Lipase"/>
</dbReference>